<keyword evidence="2" id="KW-0732">Signal</keyword>
<feature type="signal peptide" evidence="2">
    <location>
        <begin position="1"/>
        <end position="22"/>
    </location>
</feature>
<feature type="compositionally biased region" description="Low complexity" evidence="1">
    <location>
        <begin position="41"/>
        <end position="50"/>
    </location>
</feature>
<comment type="caution">
    <text evidence="3">The sequence shown here is derived from an EMBL/GenBank/DDBJ whole genome shotgun (WGS) entry which is preliminary data.</text>
</comment>
<sequence>MKPRLYAAAAAAALSAAVFAQAPEDQHAAETEALIGGEAQPPLASPAAAPAPLPAERRSEGRLPGFANELSEAPAPNGREAWTYVSHEDAWKALALADAESRQRARWRYAASLIGQGLGSDAAGVLEVMESDDPDLALVDTFRLAKGAAFAQMRRPEEALSALVGPGLASNSEACAWRMLVLAESGFAAQALSQLNCALPALNGRPTAERRRFALAAAAAAIETGRADLAVTTLRQVPNGDPAGDLLRGRAFLMLGKPGDARIQLGRVASSGSEEQRIDADLSAIEAAVARKDMSAKAAIEKLDRIRYSWRGGPIERRALELSYRLSTEAGDVRGALSAGSTLFNYFELGAAGPPLAAELQAKLTAVLDPANGMPLDQALGLYWDFRALAPLGAEGDLLVNRFADRLQSAGLYEKAAELLEHQLFARAHDLAKGPLSAKVATLHILAGRPDRALAAIRKTTDVIYPREMLWERYRMEAVALTQLGRTAEAFAVLQEVPNGGLLQAEILWKARDWNALAAATAPSLPAAGRLSDVAQATILRHAVALAMTGREPEIAELRARYAGAFASLPTAAAFDALTSEVSAVDPEKLGKAMAAIPSASPAGEIADLLEVSKKS</sequence>
<evidence type="ECO:0000256" key="1">
    <source>
        <dbReference type="SAM" id="MobiDB-lite"/>
    </source>
</evidence>
<accession>A0A4Y8ZMC4</accession>
<dbReference type="OrthoDB" id="7431909at2"/>
<dbReference type="AlphaFoldDB" id="A0A4Y8ZMC4"/>
<proteinExistence type="predicted"/>
<gene>
    <name evidence="3" type="ORF">E2493_16875</name>
</gene>
<feature type="region of interest" description="Disordered" evidence="1">
    <location>
        <begin position="23"/>
        <end position="60"/>
    </location>
</feature>
<evidence type="ECO:0000313" key="4">
    <source>
        <dbReference type="Proteomes" id="UP000298213"/>
    </source>
</evidence>
<protein>
    <recommendedName>
        <fullName evidence="5">Tetratricopeptide repeat protein</fullName>
    </recommendedName>
</protein>
<name>A0A4Y8ZMC4_9SPHN</name>
<evidence type="ECO:0000313" key="3">
    <source>
        <dbReference type="EMBL" id="TFI57104.1"/>
    </source>
</evidence>
<dbReference type="EMBL" id="SPDV01000039">
    <property type="protein sequence ID" value="TFI57104.1"/>
    <property type="molecule type" value="Genomic_DNA"/>
</dbReference>
<feature type="chain" id="PRO_5021406630" description="Tetratricopeptide repeat protein" evidence="2">
    <location>
        <begin position="23"/>
        <end position="616"/>
    </location>
</feature>
<keyword evidence="4" id="KW-1185">Reference proteome</keyword>
<evidence type="ECO:0008006" key="5">
    <source>
        <dbReference type="Google" id="ProtNLM"/>
    </source>
</evidence>
<evidence type="ECO:0000256" key="2">
    <source>
        <dbReference type="SAM" id="SignalP"/>
    </source>
</evidence>
<dbReference type="Proteomes" id="UP000298213">
    <property type="component" value="Unassembled WGS sequence"/>
</dbReference>
<dbReference type="RefSeq" id="WP_135089140.1">
    <property type="nucleotide sequence ID" value="NZ_SPDV01000039.1"/>
</dbReference>
<reference evidence="3 4" key="1">
    <citation type="submission" date="2019-03" db="EMBL/GenBank/DDBJ databases">
        <title>Genome sequence of Sphingomonas sp. 17J27-24.</title>
        <authorList>
            <person name="Kim M."/>
            <person name="Maeng S."/>
            <person name="Sathiyaraj S."/>
        </authorList>
    </citation>
    <scope>NUCLEOTIDE SEQUENCE [LARGE SCALE GENOMIC DNA]</scope>
    <source>
        <strain evidence="3 4">17J27-24</strain>
    </source>
</reference>
<organism evidence="3 4">
    <name type="scientific">Sphingomonas parva</name>
    <dbReference type="NCBI Taxonomy" id="2555898"/>
    <lineage>
        <taxon>Bacteria</taxon>
        <taxon>Pseudomonadati</taxon>
        <taxon>Pseudomonadota</taxon>
        <taxon>Alphaproteobacteria</taxon>
        <taxon>Sphingomonadales</taxon>
        <taxon>Sphingomonadaceae</taxon>
        <taxon>Sphingomonas</taxon>
    </lineage>
</organism>